<feature type="compositionally biased region" description="Basic and acidic residues" evidence="1">
    <location>
        <begin position="1"/>
        <end position="13"/>
    </location>
</feature>
<gene>
    <name evidence="2" type="ORF">BD833_10742</name>
</gene>
<dbReference type="Proteomes" id="UP000322499">
    <property type="component" value="Unassembled WGS sequence"/>
</dbReference>
<feature type="region of interest" description="Disordered" evidence="1">
    <location>
        <begin position="1"/>
        <end position="40"/>
    </location>
</feature>
<comment type="caution">
    <text evidence="2">The sequence shown here is derived from an EMBL/GenBank/DDBJ whole genome shotgun (WGS) entry which is preliminary data.</text>
</comment>
<name>A0A5S5CTJ1_9ACTN</name>
<keyword evidence="3" id="KW-1185">Reference proteome</keyword>
<evidence type="ECO:0000313" key="3">
    <source>
        <dbReference type="Proteomes" id="UP000322499"/>
    </source>
</evidence>
<evidence type="ECO:0000256" key="1">
    <source>
        <dbReference type="SAM" id="MobiDB-lite"/>
    </source>
</evidence>
<sequence length="40" mass="4391">MARRHGDDPRFAEAQEQSSRVGRLLSGGGLRPWLGVAEAR</sequence>
<proteinExistence type="predicted"/>
<protein>
    <submittedName>
        <fullName evidence="2">Uncharacterized protein</fullName>
    </submittedName>
</protein>
<dbReference type="RefSeq" id="WP_279536016.1">
    <property type="nucleotide sequence ID" value="NZ_VNHW01000007.1"/>
</dbReference>
<dbReference type="AlphaFoldDB" id="A0A5S5CTJ1"/>
<evidence type="ECO:0000313" key="2">
    <source>
        <dbReference type="EMBL" id="TYP87107.1"/>
    </source>
</evidence>
<reference evidence="2 3" key="1">
    <citation type="submission" date="2019-07" db="EMBL/GenBank/DDBJ databases">
        <title>Genomic Encyclopedia of Archaeal and Bacterial Type Strains, Phase II (KMG-II): from individual species to whole genera.</title>
        <authorList>
            <person name="Goeker M."/>
        </authorList>
    </citation>
    <scope>NUCLEOTIDE SEQUENCE [LARGE SCALE GENOMIC DNA]</scope>
    <source>
        <strain evidence="2 3">DSM 46842</strain>
    </source>
</reference>
<dbReference type="EMBL" id="VNHW01000007">
    <property type="protein sequence ID" value="TYP87107.1"/>
    <property type="molecule type" value="Genomic_DNA"/>
</dbReference>
<organism evidence="2 3">
    <name type="scientific">Blastococcus xanthinilyticus</name>
    <dbReference type="NCBI Taxonomy" id="1564164"/>
    <lineage>
        <taxon>Bacteria</taxon>
        <taxon>Bacillati</taxon>
        <taxon>Actinomycetota</taxon>
        <taxon>Actinomycetes</taxon>
        <taxon>Geodermatophilales</taxon>
        <taxon>Geodermatophilaceae</taxon>
        <taxon>Blastococcus</taxon>
    </lineage>
</organism>
<accession>A0A5S5CTJ1</accession>